<reference evidence="2" key="1">
    <citation type="journal article" date="2014" name="Environ. Microbiol.">
        <title>Comparative genomics of the marine bacterial genus Glaciecola reveals the high degree of genomic diversity and genomic characteristic for cold adaptation.</title>
        <authorList>
            <person name="Qin Q.L."/>
            <person name="Xie B.B."/>
            <person name="Yu Y."/>
            <person name="Shu Y.L."/>
            <person name="Rong J.C."/>
            <person name="Zhang Y.J."/>
            <person name="Zhao D.L."/>
            <person name="Chen X.L."/>
            <person name="Zhang X.Y."/>
            <person name="Chen B."/>
            <person name="Zhou B.C."/>
            <person name="Zhang Y.Z."/>
        </authorList>
    </citation>
    <scope>NUCLEOTIDE SEQUENCE [LARGE SCALE GENOMIC DNA]</scope>
    <source>
        <strain evidence="2">ACAM 615</strain>
    </source>
</reference>
<dbReference type="AlphaFoldDB" id="K6ZLH1"/>
<name>K6ZLH1_9ALTE</name>
<protein>
    <submittedName>
        <fullName evidence="1">Uncharacterized protein</fullName>
    </submittedName>
</protein>
<dbReference type="STRING" id="1121922.GCA_000428905_00363"/>
<sequence length="330" mass="36257">MNSKSNTKPNSLIGVGLRHSHYADALSKKALADEAINSINENGTKHNIDFVEVHAENFFAAGGITQSLLHDIAQAYPLSLHGTSLGLGSTLPVPTGILQQFTKLVKTIQPLLVSEHLCFNRAQVNGNILHSGDLLPIPYNTQSLRTIVTHIQQVQDSIQRPLLIENLSAYITPSELVVHTKDDMTEFEFLVSMCETAGCGILLDLNNLIINELNRKTPNPLAIIQQRLQALPAHMVGEIHLAGYTEQIPASDEDIKQTNFIIDDHGAPVSEQCWQLYKYALQQFPGTPTLVEWDTKMPEWSVLVNEANKARSIAEAVAATADDSFLASHS</sequence>
<comment type="caution">
    <text evidence="1">The sequence shown here is derived from an EMBL/GenBank/DDBJ whole genome shotgun (WGS) entry which is preliminary data.</text>
</comment>
<evidence type="ECO:0000313" key="1">
    <source>
        <dbReference type="EMBL" id="GAC29733.1"/>
    </source>
</evidence>
<dbReference type="Pfam" id="PF05114">
    <property type="entry name" value="MbnB_TglH_ChrH"/>
    <property type="match status" value="1"/>
</dbReference>
<dbReference type="NCBIfam" id="NF003818">
    <property type="entry name" value="PRK05409.1"/>
    <property type="match status" value="1"/>
</dbReference>
<gene>
    <name evidence="1" type="ORF">GPAL_2882</name>
</gene>
<dbReference type="PANTHER" id="PTHR42194:SF1">
    <property type="entry name" value="UPF0276 PROTEIN HI_1600"/>
    <property type="match status" value="1"/>
</dbReference>
<dbReference type="OrthoDB" id="9763101at2"/>
<accession>K6ZLH1</accession>
<dbReference type="RefSeq" id="WP_006013039.1">
    <property type="nucleotide sequence ID" value="NZ_BAEQ01000050.1"/>
</dbReference>
<evidence type="ECO:0000313" key="2">
    <source>
        <dbReference type="Proteomes" id="UP000006251"/>
    </source>
</evidence>
<dbReference type="InterPro" id="IPR007801">
    <property type="entry name" value="MbnB/TglH/ChrH"/>
</dbReference>
<dbReference type="PANTHER" id="PTHR42194">
    <property type="entry name" value="UPF0276 PROTEIN HI_1600"/>
    <property type="match status" value="1"/>
</dbReference>
<dbReference type="Gene3D" id="3.20.20.150">
    <property type="entry name" value="Divalent-metal-dependent TIM barrel enzymes"/>
    <property type="match status" value="1"/>
</dbReference>
<dbReference type="EMBL" id="BAEQ01000050">
    <property type="protein sequence ID" value="GAC29733.1"/>
    <property type="molecule type" value="Genomic_DNA"/>
</dbReference>
<dbReference type="Proteomes" id="UP000006251">
    <property type="component" value="Unassembled WGS sequence"/>
</dbReference>
<proteinExistence type="predicted"/>
<keyword evidence="2" id="KW-1185">Reference proteome</keyword>
<organism evidence="1 2">
    <name type="scientific">Brumicola pallidula DSM 14239 = ACAM 615</name>
    <dbReference type="NCBI Taxonomy" id="1121922"/>
    <lineage>
        <taxon>Bacteria</taxon>
        <taxon>Pseudomonadati</taxon>
        <taxon>Pseudomonadota</taxon>
        <taxon>Gammaproteobacteria</taxon>
        <taxon>Alteromonadales</taxon>
        <taxon>Alteromonadaceae</taxon>
        <taxon>Brumicola</taxon>
    </lineage>
</organism>